<reference evidence="1" key="2">
    <citation type="journal article" date="2015" name="Fish Shellfish Immunol.">
        <title>Early steps in the European eel (Anguilla anguilla)-Vibrio vulnificus interaction in the gills: Role of the RtxA13 toxin.</title>
        <authorList>
            <person name="Callol A."/>
            <person name="Pajuelo D."/>
            <person name="Ebbesson L."/>
            <person name="Teles M."/>
            <person name="MacKenzie S."/>
            <person name="Amaro C."/>
        </authorList>
    </citation>
    <scope>NUCLEOTIDE SEQUENCE</scope>
</reference>
<proteinExistence type="predicted"/>
<sequence>MICCFWSIRQVCESFLVLFYMYYVPLHSKSLWISS</sequence>
<reference evidence="1" key="1">
    <citation type="submission" date="2014-11" db="EMBL/GenBank/DDBJ databases">
        <authorList>
            <person name="Amaro Gonzalez C."/>
        </authorList>
    </citation>
    <scope>NUCLEOTIDE SEQUENCE</scope>
</reference>
<organism evidence="1">
    <name type="scientific">Anguilla anguilla</name>
    <name type="common">European freshwater eel</name>
    <name type="synonym">Muraena anguilla</name>
    <dbReference type="NCBI Taxonomy" id="7936"/>
    <lineage>
        <taxon>Eukaryota</taxon>
        <taxon>Metazoa</taxon>
        <taxon>Chordata</taxon>
        <taxon>Craniata</taxon>
        <taxon>Vertebrata</taxon>
        <taxon>Euteleostomi</taxon>
        <taxon>Actinopterygii</taxon>
        <taxon>Neopterygii</taxon>
        <taxon>Teleostei</taxon>
        <taxon>Anguilliformes</taxon>
        <taxon>Anguillidae</taxon>
        <taxon>Anguilla</taxon>
    </lineage>
</organism>
<evidence type="ECO:0000313" key="1">
    <source>
        <dbReference type="EMBL" id="JAH18899.1"/>
    </source>
</evidence>
<protein>
    <submittedName>
        <fullName evidence="1">Uncharacterized protein</fullName>
    </submittedName>
</protein>
<dbReference type="EMBL" id="GBXM01089678">
    <property type="protein sequence ID" value="JAH18899.1"/>
    <property type="molecule type" value="Transcribed_RNA"/>
</dbReference>
<dbReference type="AlphaFoldDB" id="A0A0E9QQ22"/>
<accession>A0A0E9QQ22</accession>
<name>A0A0E9QQ22_ANGAN</name>